<sequence length="116" mass="13235">MVDRSITKEASFQVAHIILSEFPYLTLEEISICFNNGIKGYYGADYQRLDGPSLIKWIQQYASERQLRIAEKQYAREVQYKSGSETGRTQKGDSLQSFLKKATGASIIYNEIKGKK</sequence>
<dbReference type="EMBL" id="ACHB01000092">
    <property type="protein sequence ID" value="EEI90216.1"/>
    <property type="molecule type" value="Genomic_DNA"/>
</dbReference>
<comment type="caution">
    <text evidence="1">The sequence shown here is derived from an EMBL/GenBank/DDBJ whole genome shotgun (WGS) entry which is preliminary data.</text>
</comment>
<gene>
    <name evidence="1" type="ORF">HMPREF0765_4167</name>
</gene>
<dbReference type="AlphaFoldDB" id="C2G3L1"/>
<dbReference type="HOGENOM" id="CLU_2095309_0_0_10"/>
<reference evidence="1 2" key="1">
    <citation type="submission" date="2009-01" db="EMBL/GenBank/DDBJ databases">
        <authorList>
            <person name="Qin X."/>
            <person name="Bachman B."/>
            <person name="Battles P."/>
            <person name="Bell A."/>
            <person name="Bess C."/>
            <person name="Bickham C."/>
            <person name="Chaboub L."/>
            <person name="Chen D."/>
            <person name="Coyle M."/>
            <person name="Deiros D.R."/>
            <person name="Dinh H."/>
            <person name="Forbes L."/>
            <person name="Fowler G."/>
            <person name="Francisco L."/>
            <person name="Fu Q."/>
            <person name="Gubbala S."/>
            <person name="Hale W."/>
            <person name="Han Y."/>
            <person name="Hemphill L."/>
            <person name="Highlander S.K."/>
            <person name="Hirani K."/>
            <person name="Hogues M."/>
            <person name="Jackson L."/>
            <person name="Jakkamsetti A."/>
            <person name="Javaid M."/>
            <person name="Jiang H."/>
            <person name="Korchina V."/>
            <person name="Kovar C."/>
            <person name="Lara F."/>
            <person name="Lee S."/>
            <person name="Mata R."/>
            <person name="Mathew T."/>
            <person name="Moen C."/>
            <person name="Morales K."/>
            <person name="Munidasa M."/>
            <person name="Nazareth L."/>
            <person name="Ngo R."/>
            <person name="Nguyen L."/>
            <person name="Okwuonu G."/>
            <person name="Ongeri F."/>
            <person name="Patil S."/>
            <person name="Petrosino J."/>
            <person name="Pham C."/>
            <person name="Pham P."/>
            <person name="Pu L.-L."/>
            <person name="Puazo M."/>
            <person name="Raj R."/>
            <person name="Reid J."/>
            <person name="Rouhana J."/>
            <person name="Saada N."/>
            <person name="Shang Y."/>
            <person name="Simmons D."/>
            <person name="Thornton R."/>
            <person name="Warren J."/>
            <person name="Weissenberger G."/>
            <person name="Zhang J."/>
            <person name="Zhang L."/>
            <person name="Zhou C."/>
            <person name="Zhu D."/>
            <person name="Muzny D."/>
            <person name="Worley K."/>
            <person name="Gibbs R."/>
        </authorList>
    </citation>
    <scope>NUCLEOTIDE SEQUENCE [LARGE SCALE GENOMIC DNA]</scope>
    <source>
        <strain evidence="1 2">ATCC 33300</strain>
    </source>
</reference>
<dbReference type="RefSeq" id="WP_003003603.1">
    <property type="nucleotide sequence ID" value="NZ_GG668630.1"/>
</dbReference>
<evidence type="ECO:0000313" key="2">
    <source>
        <dbReference type="Proteomes" id="UP000006241"/>
    </source>
</evidence>
<evidence type="ECO:0000313" key="1">
    <source>
        <dbReference type="EMBL" id="EEI90216.1"/>
    </source>
</evidence>
<accession>C2G3L1</accession>
<proteinExistence type="predicted"/>
<organism evidence="1 2">
    <name type="scientific">Sphingobacterium spiritivorum ATCC 33300</name>
    <dbReference type="NCBI Taxonomy" id="525372"/>
    <lineage>
        <taxon>Bacteria</taxon>
        <taxon>Pseudomonadati</taxon>
        <taxon>Bacteroidota</taxon>
        <taxon>Sphingobacteriia</taxon>
        <taxon>Sphingobacteriales</taxon>
        <taxon>Sphingobacteriaceae</taxon>
        <taxon>Sphingobacterium</taxon>
    </lineage>
</organism>
<name>C2G3L1_SPHSI</name>
<protein>
    <submittedName>
        <fullName evidence="1">Uncharacterized protein</fullName>
    </submittedName>
</protein>
<dbReference type="Proteomes" id="UP000006241">
    <property type="component" value="Unassembled WGS sequence"/>
</dbReference>